<evidence type="ECO:0000259" key="1">
    <source>
        <dbReference type="Pfam" id="PF05239"/>
    </source>
</evidence>
<feature type="domain" description="PRC-barrel" evidence="1">
    <location>
        <begin position="92"/>
        <end position="153"/>
    </location>
</feature>
<evidence type="ECO:0000313" key="2">
    <source>
        <dbReference type="EMBL" id="TKD70302.1"/>
    </source>
</evidence>
<protein>
    <submittedName>
        <fullName evidence="2">Photosystem reaction center subunit H</fullName>
    </submittedName>
</protein>
<dbReference type="SUPFAM" id="SSF50346">
    <property type="entry name" value="PRC-barrel domain"/>
    <property type="match status" value="2"/>
</dbReference>
<dbReference type="RefSeq" id="WP_136947707.1">
    <property type="nucleotide sequence ID" value="NZ_SWFM01000003.1"/>
</dbReference>
<reference evidence="2 3" key="1">
    <citation type="submission" date="2019-04" db="EMBL/GenBank/DDBJ databases">
        <title>Genome sequence of Bacillus hwajinpoensis strain Y2.</title>
        <authorList>
            <person name="Fair J.L."/>
            <person name="Maclea K.S."/>
        </authorList>
    </citation>
    <scope>NUCLEOTIDE SEQUENCE [LARGE SCALE GENOMIC DNA]</scope>
    <source>
        <strain evidence="2 3">Y2</strain>
    </source>
</reference>
<accession>A0A4U1MIK7</accession>
<dbReference type="Gene3D" id="2.30.30.240">
    <property type="entry name" value="PRC-barrel domain"/>
    <property type="match status" value="1"/>
</dbReference>
<dbReference type="EMBL" id="SWFM01000003">
    <property type="protein sequence ID" value="TKD70302.1"/>
    <property type="molecule type" value="Genomic_DNA"/>
</dbReference>
<comment type="caution">
    <text evidence="2">The sequence shown here is derived from an EMBL/GenBank/DDBJ whole genome shotgun (WGS) entry which is preliminary data.</text>
</comment>
<feature type="domain" description="PRC-barrel" evidence="1">
    <location>
        <begin position="4"/>
        <end position="69"/>
    </location>
</feature>
<dbReference type="InterPro" id="IPR011033">
    <property type="entry name" value="PRC_barrel-like_sf"/>
</dbReference>
<dbReference type="Proteomes" id="UP000310541">
    <property type="component" value="Unassembled WGS sequence"/>
</dbReference>
<dbReference type="AlphaFoldDB" id="A0A4U1MIK7"/>
<name>A0A4U1MIK7_9BACL</name>
<evidence type="ECO:0000313" key="3">
    <source>
        <dbReference type="Proteomes" id="UP000310541"/>
    </source>
</evidence>
<sequence>MKKSNQVVGLPIISIQSGTEIGHVKSLVINSADKSIDFLTVDHPDWDVSVKAVPFRKVIGVGEYAVMIEEEKAIFDLSEIPIANELVKKKISIIGTKIIDRGGQFHGEVNEFFLDDNTGRILGLQFKNADAEHFLSIEHVITLGKDLLIVSIDAFDHIVSQPEAFLSNQEQQLSEAPMKTEPDKNIEEARVIESEQLSKYAEASESGESSDFREKQVEILEGKKLLKDIYAPDGNLLFAEGSILSRKEIEKAQNTGVGVVVELSMHVSE</sequence>
<dbReference type="InterPro" id="IPR027275">
    <property type="entry name" value="PRC-brl_dom"/>
</dbReference>
<gene>
    <name evidence="2" type="ORF">FBF83_13785</name>
</gene>
<dbReference type="OrthoDB" id="53812at2"/>
<dbReference type="Pfam" id="PF05239">
    <property type="entry name" value="PRC"/>
    <property type="match status" value="2"/>
</dbReference>
<organism evidence="2 3">
    <name type="scientific">Guptibacillus hwajinpoensis</name>
    <dbReference type="NCBI Taxonomy" id="208199"/>
    <lineage>
        <taxon>Bacteria</taxon>
        <taxon>Bacillati</taxon>
        <taxon>Bacillota</taxon>
        <taxon>Bacilli</taxon>
        <taxon>Bacillales</taxon>
        <taxon>Guptibacillaceae</taxon>
        <taxon>Guptibacillus</taxon>
    </lineage>
</organism>
<proteinExistence type="predicted"/>